<accession>A0A0D0CL96</accession>
<reference evidence="2" key="2">
    <citation type="submission" date="2015-01" db="EMBL/GenBank/DDBJ databases">
        <title>Evolutionary Origins and Diversification of the Mycorrhizal Mutualists.</title>
        <authorList>
            <consortium name="DOE Joint Genome Institute"/>
            <consortium name="Mycorrhizal Genomics Consortium"/>
            <person name="Kohler A."/>
            <person name="Kuo A."/>
            <person name="Nagy L.G."/>
            <person name="Floudas D."/>
            <person name="Copeland A."/>
            <person name="Barry K.W."/>
            <person name="Cichocki N."/>
            <person name="Veneault-Fourrey C."/>
            <person name="LaButti K."/>
            <person name="Lindquist E.A."/>
            <person name="Lipzen A."/>
            <person name="Lundell T."/>
            <person name="Morin E."/>
            <person name="Murat C."/>
            <person name="Riley R."/>
            <person name="Ohm R."/>
            <person name="Sun H."/>
            <person name="Tunlid A."/>
            <person name="Henrissat B."/>
            <person name="Grigoriev I.V."/>
            <person name="Hibbett D.S."/>
            <person name="Martin F."/>
        </authorList>
    </citation>
    <scope>NUCLEOTIDE SEQUENCE [LARGE SCALE GENOMIC DNA]</scope>
    <source>
        <strain evidence="2">Ve08.2h10</strain>
    </source>
</reference>
<protein>
    <submittedName>
        <fullName evidence="1">Uncharacterized protein</fullName>
    </submittedName>
</protein>
<organism evidence="1 2">
    <name type="scientific">Paxillus rubicundulus Ve08.2h10</name>
    <dbReference type="NCBI Taxonomy" id="930991"/>
    <lineage>
        <taxon>Eukaryota</taxon>
        <taxon>Fungi</taxon>
        <taxon>Dikarya</taxon>
        <taxon>Basidiomycota</taxon>
        <taxon>Agaricomycotina</taxon>
        <taxon>Agaricomycetes</taxon>
        <taxon>Agaricomycetidae</taxon>
        <taxon>Boletales</taxon>
        <taxon>Paxilineae</taxon>
        <taxon>Paxillaceae</taxon>
        <taxon>Paxillus</taxon>
    </lineage>
</organism>
<dbReference type="OrthoDB" id="2690769at2759"/>
<name>A0A0D0CL96_9AGAM</name>
<dbReference type="AlphaFoldDB" id="A0A0D0CL96"/>
<keyword evidence="2" id="KW-1185">Reference proteome</keyword>
<proteinExistence type="predicted"/>
<reference evidence="1 2" key="1">
    <citation type="submission" date="2014-04" db="EMBL/GenBank/DDBJ databases">
        <authorList>
            <consortium name="DOE Joint Genome Institute"/>
            <person name="Kuo A."/>
            <person name="Kohler A."/>
            <person name="Jargeat P."/>
            <person name="Nagy L.G."/>
            <person name="Floudas D."/>
            <person name="Copeland A."/>
            <person name="Barry K.W."/>
            <person name="Cichocki N."/>
            <person name="Veneault-Fourrey C."/>
            <person name="LaButti K."/>
            <person name="Lindquist E.A."/>
            <person name="Lipzen A."/>
            <person name="Lundell T."/>
            <person name="Morin E."/>
            <person name="Murat C."/>
            <person name="Sun H."/>
            <person name="Tunlid A."/>
            <person name="Henrissat B."/>
            <person name="Grigoriev I.V."/>
            <person name="Hibbett D.S."/>
            <person name="Martin F."/>
            <person name="Nordberg H.P."/>
            <person name="Cantor M.N."/>
            <person name="Hua S.X."/>
        </authorList>
    </citation>
    <scope>NUCLEOTIDE SEQUENCE [LARGE SCALE GENOMIC DNA]</scope>
    <source>
        <strain evidence="1 2">Ve08.2h10</strain>
    </source>
</reference>
<dbReference type="EMBL" id="KN827749">
    <property type="protein sequence ID" value="KIK75968.1"/>
    <property type="molecule type" value="Genomic_DNA"/>
</dbReference>
<gene>
    <name evidence="1" type="ORF">PAXRUDRAFT_45717</name>
</gene>
<feature type="non-terminal residue" evidence="1">
    <location>
        <position position="67"/>
    </location>
</feature>
<sequence>LKATYNVIESYHSQSGVHWGNDCGANIQGEDAVALWTQSNAGSAVMKPFRNNGWGYYKKIHEIFPSG</sequence>
<evidence type="ECO:0000313" key="1">
    <source>
        <dbReference type="EMBL" id="KIK75968.1"/>
    </source>
</evidence>
<dbReference type="Proteomes" id="UP000054538">
    <property type="component" value="Unassembled WGS sequence"/>
</dbReference>
<evidence type="ECO:0000313" key="2">
    <source>
        <dbReference type="Proteomes" id="UP000054538"/>
    </source>
</evidence>
<dbReference type="HOGENOM" id="CLU_082499_5_1_1"/>
<feature type="non-terminal residue" evidence="1">
    <location>
        <position position="1"/>
    </location>
</feature>
<dbReference type="InParanoid" id="A0A0D0CL96"/>